<dbReference type="EMBL" id="GFPF01008833">
    <property type="protein sequence ID" value="MAA19979.1"/>
    <property type="molecule type" value="Transcribed_RNA"/>
</dbReference>
<protein>
    <recommendedName>
        <fullName evidence="3">Pancreatic trypsin inhibitor</fullName>
    </recommendedName>
</protein>
<dbReference type="AlphaFoldDB" id="A0A224YW66"/>
<feature type="signal peptide" evidence="1">
    <location>
        <begin position="1"/>
        <end position="20"/>
    </location>
</feature>
<keyword evidence="1" id="KW-0732">Signal</keyword>
<evidence type="ECO:0000313" key="2">
    <source>
        <dbReference type="EMBL" id="MAA19979.1"/>
    </source>
</evidence>
<evidence type="ECO:0008006" key="3">
    <source>
        <dbReference type="Google" id="ProtNLM"/>
    </source>
</evidence>
<organism evidence="2">
    <name type="scientific">Rhipicephalus zambeziensis</name>
    <dbReference type="NCBI Taxonomy" id="60191"/>
    <lineage>
        <taxon>Eukaryota</taxon>
        <taxon>Metazoa</taxon>
        <taxon>Ecdysozoa</taxon>
        <taxon>Arthropoda</taxon>
        <taxon>Chelicerata</taxon>
        <taxon>Arachnida</taxon>
        <taxon>Acari</taxon>
        <taxon>Parasitiformes</taxon>
        <taxon>Ixodida</taxon>
        <taxon>Ixodoidea</taxon>
        <taxon>Ixodidae</taxon>
        <taxon>Rhipicephalinae</taxon>
        <taxon>Rhipicephalus</taxon>
        <taxon>Rhipicephalus</taxon>
    </lineage>
</organism>
<proteinExistence type="predicted"/>
<evidence type="ECO:0000256" key="1">
    <source>
        <dbReference type="SAM" id="SignalP"/>
    </source>
</evidence>
<accession>A0A224YW66</accession>
<name>A0A224YW66_9ACAR</name>
<sequence>MKFALISLLVSVLMLVTVEGWGSRRQPFRQNSTSSHPLKRWCCTGTGTCRQSGALTSRSSRGTKSCFQNCLRCMKSCFRAPPGSEVERQAQMCLGYR</sequence>
<reference evidence="2" key="1">
    <citation type="journal article" date="2017" name="Parasit. Vectors">
        <title>Sialotranscriptomics of Rhipicephalus zambeziensis reveals intricate expression profiles of secretory proteins and suggests tight temporal transcriptional regulation during blood-feeding.</title>
        <authorList>
            <person name="de Castro M.H."/>
            <person name="de Klerk D."/>
            <person name="Pienaar R."/>
            <person name="Rees D.J.G."/>
            <person name="Mans B.J."/>
        </authorList>
    </citation>
    <scope>NUCLEOTIDE SEQUENCE</scope>
    <source>
        <tissue evidence="2">Salivary glands</tissue>
    </source>
</reference>
<feature type="chain" id="PRO_5013188970" description="Pancreatic trypsin inhibitor" evidence="1">
    <location>
        <begin position="21"/>
        <end position="97"/>
    </location>
</feature>